<dbReference type="HOGENOM" id="CLU_2386485_0_0_1"/>
<feature type="region of interest" description="Disordered" evidence="1">
    <location>
        <begin position="74"/>
        <end position="94"/>
    </location>
</feature>
<feature type="chain" id="PRO_5001643444" evidence="2">
    <location>
        <begin position="17"/>
        <end position="94"/>
    </location>
</feature>
<reference evidence="4" key="1">
    <citation type="journal article" date="2014" name="Proc. Natl. Acad. Sci. U.S.A.">
        <title>Extensive sampling of basidiomycete genomes demonstrates inadequacy of the white-rot/brown-rot paradigm for wood decay fungi.</title>
        <authorList>
            <person name="Riley R."/>
            <person name="Salamov A.A."/>
            <person name="Brown D.W."/>
            <person name="Nagy L.G."/>
            <person name="Floudas D."/>
            <person name="Held B.W."/>
            <person name="Levasseur A."/>
            <person name="Lombard V."/>
            <person name="Morin E."/>
            <person name="Otillar R."/>
            <person name="Lindquist E.A."/>
            <person name="Sun H."/>
            <person name="LaButti K.M."/>
            <person name="Schmutz J."/>
            <person name="Jabbour D."/>
            <person name="Luo H."/>
            <person name="Baker S.E."/>
            <person name="Pisabarro A.G."/>
            <person name="Walton J.D."/>
            <person name="Blanchette R.A."/>
            <person name="Henrissat B."/>
            <person name="Martin F."/>
            <person name="Cullen D."/>
            <person name="Hibbett D.S."/>
            <person name="Grigoriev I.V."/>
        </authorList>
    </citation>
    <scope>NUCLEOTIDE SEQUENCE [LARGE SCALE GENOMIC DNA]</scope>
    <source>
        <strain evidence="4">MUCL 33604</strain>
    </source>
</reference>
<dbReference type="EMBL" id="KL197717">
    <property type="protein sequence ID" value="KDQ58388.1"/>
    <property type="molecule type" value="Genomic_DNA"/>
</dbReference>
<evidence type="ECO:0000313" key="3">
    <source>
        <dbReference type="EMBL" id="KDQ58388.1"/>
    </source>
</evidence>
<dbReference type="InParanoid" id="A0A067PU96"/>
<keyword evidence="2" id="KW-0732">Signal</keyword>
<protein>
    <submittedName>
        <fullName evidence="3">Uncharacterized protein</fullName>
    </submittedName>
</protein>
<evidence type="ECO:0000256" key="1">
    <source>
        <dbReference type="SAM" id="MobiDB-lite"/>
    </source>
</evidence>
<evidence type="ECO:0000256" key="2">
    <source>
        <dbReference type="SAM" id="SignalP"/>
    </source>
</evidence>
<dbReference type="AlphaFoldDB" id="A0A067PU96"/>
<accession>A0A067PU96</accession>
<evidence type="ECO:0000313" key="4">
    <source>
        <dbReference type="Proteomes" id="UP000027265"/>
    </source>
</evidence>
<proteinExistence type="predicted"/>
<gene>
    <name evidence="3" type="ORF">JAAARDRAFT_666148</name>
</gene>
<dbReference type="Proteomes" id="UP000027265">
    <property type="component" value="Unassembled WGS sequence"/>
</dbReference>
<keyword evidence="4" id="KW-1185">Reference proteome</keyword>
<feature type="signal peptide" evidence="2">
    <location>
        <begin position="1"/>
        <end position="16"/>
    </location>
</feature>
<name>A0A067PU96_9AGAM</name>
<sequence length="94" mass="10643">MTWATAWISTWTTARIAWLPRATGYHGGLRFGLQTFRVEYLVESKDLSWGSTQRESDYGEMCGRLACIVWTRASGGSKASSDALGRWRPQDRPQ</sequence>
<organism evidence="3 4">
    <name type="scientific">Jaapia argillacea MUCL 33604</name>
    <dbReference type="NCBI Taxonomy" id="933084"/>
    <lineage>
        <taxon>Eukaryota</taxon>
        <taxon>Fungi</taxon>
        <taxon>Dikarya</taxon>
        <taxon>Basidiomycota</taxon>
        <taxon>Agaricomycotina</taxon>
        <taxon>Agaricomycetes</taxon>
        <taxon>Agaricomycetidae</taxon>
        <taxon>Jaapiales</taxon>
        <taxon>Jaapiaceae</taxon>
        <taxon>Jaapia</taxon>
    </lineage>
</organism>